<evidence type="ECO:0000256" key="3">
    <source>
        <dbReference type="ARBA" id="ARBA00022692"/>
    </source>
</evidence>
<evidence type="ECO:0000256" key="4">
    <source>
        <dbReference type="ARBA" id="ARBA00022989"/>
    </source>
</evidence>
<dbReference type="Proteomes" id="UP000533637">
    <property type="component" value="Unassembled WGS sequence"/>
</dbReference>
<evidence type="ECO:0000256" key="5">
    <source>
        <dbReference type="ARBA" id="ARBA00023136"/>
    </source>
</evidence>
<dbReference type="InterPro" id="IPR003807">
    <property type="entry name" value="DUF202"/>
</dbReference>
<keyword evidence="4 6" id="KW-1133">Transmembrane helix</keyword>
<evidence type="ECO:0000256" key="1">
    <source>
        <dbReference type="ARBA" id="ARBA00004651"/>
    </source>
</evidence>
<organism evidence="8 9">
    <name type="scientific">Parabacteroides faecis</name>
    <dbReference type="NCBI Taxonomy" id="1217282"/>
    <lineage>
        <taxon>Bacteria</taxon>
        <taxon>Pseudomonadati</taxon>
        <taxon>Bacteroidota</taxon>
        <taxon>Bacteroidia</taxon>
        <taxon>Bacteroidales</taxon>
        <taxon>Tannerellaceae</taxon>
        <taxon>Parabacteroides</taxon>
    </lineage>
</organism>
<gene>
    <name evidence="8" type="ORF">GGQ57_004902</name>
</gene>
<keyword evidence="3 6" id="KW-0812">Transmembrane</keyword>
<keyword evidence="2" id="KW-1003">Cell membrane</keyword>
<protein>
    <submittedName>
        <fullName evidence="8">Membrane protein</fullName>
    </submittedName>
</protein>
<reference evidence="8 9" key="1">
    <citation type="submission" date="2020-08" db="EMBL/GenBank/DDBJ databases">
        <title>Genomic Encyclopedia of Type Strains, Phase IV (KMG-IV): sequencing the most valuable type-strain genomes for metagenomic binning, comparative biology and taxonomic classification.</title>
        <authorList>
            <person name="Goeker M."/>
        </authorList>
    </citation>
    <scope>NUCLEOTIDE SEQUENCE [LARGE SCALE GENOMIC DNA]</scope>
    <source>
        <strain evidence="8 9">DSM 102983</strain>
    </source>
</reference>
<dbReference type="Pfam" id="PF02656">
    <property type="entry name" value="DUF202"/>
    <property type="match status" value="1"/>
</dbReference>
<sequence length="93" mass="11084">MNGFKNYEKIILRDYLALERTRLANERTLFSYIRTSLYLLTVGFGIFEIKSIQHLIAVAWICIGVSVILLLIGFYRYYQLKKYLNTYTYEDSH</sequence>
<evidence type="ECO:0000256" key="6">
    <source>
        <dbReference type="SAM" id="Phobius"/>
    </source>
</evidence>
<accession>A0ABR6KVN2</accession>
<comment type="caution">
    <text evidence="8">The sequence shown here is derived from an EMBL/GenBank/DDBJ whole genome shotgun (WGS) entry which is preliminary data.</text>
</comment>
<proteinExistence type="predicted"/>
<evidence type="ECO:0000256" key="2">
    <source>
        <dbReference type="ARBA" id="ARBA00022475"/>
    </source>
</evidence>
<dbReference type="RefSeq" id="WP_122375373.1">
    <property type="nucleotide sequence ID" value="NZ_BMPB01000016.1"/>
</dbReference>
<dbReference type="InterPro" id="IPR052053">
    <property type="entry name" value="IM_YidH-like"/>
</dbReference>
<comment type="subcellular location">
    <subcellularLocation>
        <location evidence="1">Cell membrane</location>
        <topology evidence="1">Multi-pass membrane protein</topology>
    </subcellularLocation>
</comment>
<feature type="transmembrane region" description="Helical" evidence="6">
    <location>
        <begin position="55"/>
        <end position="75"/>
    </location>
</feature>
<keyword evidence="5 6" id="KW-0472">Membrane</keyword>
<dbReference type="EMBL" id="JACHOC010000012">
    <property type="protein sequence ID" value="MBB4624957.1"/>
    <property type="molecule type" value="Genomic_DNA"/>
</dbReference>
<evidence type="ECO:0000313" key="9">
    <source>
        <dbReference type="Proteomes" id="UP000533637"/>
    </source>
</evidence>
<evidence type="ECO:0000259" key="7">
    <source>
        <dbReference type="Pfam" id="PF02656"/>
    </source>
</evidence>
<feature type="domain" description="DUF202" evidence="7">
    <location>
        <begin position="20"/>
        <end position="81"/>
    </location>
</feature>
<dbReference type="PANTHER" id="PTHR34187">
    <property type="entry name" value="FGR18P"/>
    <property type="match status" value="1"/>
</dbReference>
<evidence type="ECO:0000313" key="8">
    <source>
        <dbReference type="EMBL" id="MBB4624957.1"/>
    </source>
</evidence>
<dbReference type="PANTHER" id="PTHR34187:SF2">
    <property type="entry name" value="DUF202 DOMAIN-CONTAINING PROTEIN"/>
    <property type="match status" value="1"/>
</dbReference>
<name>A0ABR6KVN2_9BACT</name>
<keyword evidence="9" id="KW-1185">Reference proteome</keyword>
<feature type="transmembrane region" description="Helical" evidence="6">
    <location>
        <begin position="29"/>
        <end position="49"/>
    </location>
</feature>